<dbReference type="RefSeq" id="WP_116880455.1">
    <property type="nucleotide sequence ID" value="NZ_QURB01000003.1"/>
</dbReference>
<feature type="transmembrane region" description="Helical" evidence="1">
    <location>
        <begin position="97"/>
        <end position="121"/>
    </location>
</feature>
<evidence type="ECO:0000256" key="1">
    <source>
        <dbReference type="SAM" id="Phobius"/>
    </source>
</evidence>
<keyword evidence="1" id="KW-0472">Membrane</keyword>
<feature type="transmembrane region" description="Helical" evidence="1">
    <location>
        <begin position="12"/>
        <end position="33"/>
    </location>
</feature>
<keyword evidence="3" id="KW-1185">Reference proteome</keyword>
<evidence type="ECO:0000313" key="3">
    <source>
        <dbReference type="Proteomes" id="UP000257127"/>
    </source>
</evidence>
<accession>A0A3E1EYI3</accession>
<dbReference type="EMBL" id="QURB01000003">
    <property type="protein sequence ID" value="RFC54620.1"/>
    <property type="molecule type" value="Genomic_DNA"/>
</dbReference>
<comment type="caution">
    <text evidence="2">The sequence shown here is derived from an EMBL/GenBank/DDBJ whole genome shotgun (WGS) entry which is preliminary data.</text>
</comment>
<feature type="transmembrane region" description="Helical" evidence="1">
    <location>
        <begin position="45"/>
        <end position="63"/>
    </location>
</feature>
<dbReference type="OrthoDB" id="1121914at2"/>
<organism evidence="2 3">
    <name type="scientific">Brumimicrobium aurantiacum</name>
    <dbReference type="NCBI Taxonomy" id="1737063"/>
    <lineage>
        <taxon>Bacteria</taxon>
        <taxon>Pseudomonadati</taxon>
        <taxon>Bacteroidota</taxon>
        <taxon>Flavobacteriia</taxon>
        <taxon>Flavobacteriales</taxon>
        <taxon>Crocinitomicaceae</taxon>
        <taxon>Brumimicrobium</taxon>
    </lineage>
</organism>
<reference evidence="2 3" key="1">
    <citation type="submission" date="2018-08" db="EMBL/GenBank/DDBJ databases">
        <title>The draft genome squence of Brumimicrobium sp. N62.</title>
        <authorList>
            <person name="Du Z.-J."/>
            <person name="Luo H.-R."/>
        </authorList>
    </citation>
    <scope>NUCLEOTIDE SEQUENCE [LARGE SCALE GENOMIC DNA]</scope>
    <source>
        <strain evidence="2 3">N62</strain>
    </source>
</reference>
<proteinExistence type="predicted"/>
<protein>
    <submittedName>
        <fullName evidence="2">MFS transporter</fullName>
    </submittedName>
</protein>
<keyword evidence="1" id="KW-0812">Transmembrane</keyword>
<gene>
    <name evidence="2" type="ORF">DXU93_06430</name>
</gene>
<dbReference type="Proteomes" id="UP000257127">
    <property type="component" value="Unassembled WGS sequence"/>
</dbReference>
<dbReference type="AlphaFoldDB" id="A0A3E1EYI3"/>
<keyword evidence="1" id="KW-1133">Transmembrane helix</keyword>
<evidence type="ECO:0000313" key="2">
    <source>
        <dbReference type="EMBL" id="RFC54620.1"/>
    </source>
</evidence>
<name>A0A3E1EYI3_9FLAO</name>
<sequence length="134" mass="15333">MDYKKTIKEAQIIHLVITGVLVLIYVFLGDLTVEMFKIPEITSDDYFFIAIPIVAFFLGNYLYRRQVQSTDEKLSIEKKCEVFKTATIMRLAILEGAALVILFLAPNLVFFGALIVLNVVMMRPTEGQFQKDFD</sequence>